<keyword evidence="2 5" id="KW-0812">Transmembrane</keyword>
<evidence type="ECO:0000256" key="1">
    <source>
        <dbReference type="ARBA" id="ARBA00004141"/>
    </source>
</evidence>
<feature type="domain" description="Major facilitator superfamily (MFS) profile" evidence="7">
    <location>
        <begin position="3"/>
        <end position="430"/>
    </location>
</feature>
<feature type="transmembrane region" description="Helical" evidence="5">
    <location>
        <begin position="276"/>
        <end position="295"/>
    </location>
</feature>
<evidence type="ECO:0000256" key="5">
    <source>
        <dbReference type="SAM" id="Phobius"/>
    </source>
</evidence>
<dbReference type="GO" id="GO:0022857">
    <property type="term" value="F:transmembrane transporter activity"/>
    <property type="evidence" value="ECO:0007669"/>
    <property type="project" value="InterPro"/>
</dbReference>
<keyword evidence="8" id="KW-0762">Sugar transport</keyword>
<feature type="transmembrane region" description="Helical" evidence="5">
    <location>
        <begin position="241"/>
        <end position="264"/>
    </location>
</feature>
<accession>A0A0L7KPS0</accession>
<evidence type="ECO:0000256" key="2">
    <source>
        <dbReference type="ARBA" id="ARBA00022692"/>
    </source>
</evidence>
<dbReference type="Pfam" id="PF00083">
    <property type="entry name" value="Sugar_tr"/>
    <property type="match status" value="1"/>
</dbReference>
<evidence type="ECO:0000313" key="9">
    <source>
        <dbReference type="Proteomes" id="UP000037510"/>
    </source>
</evidence>
<dbReference type="PANTHER" id="PTHR48021">
    <property type="match status" value="1"/>
</dbReference>
<feature type="transmembrane region" description="Helical" evidence="5">
    <location>
        <begin position="405"/>
        <end position="426"/>
    </location>
</feature>
<evidence type="ECO:0000256" key="3">
    <source>
        <dbReference type="ARBA" id="ARBA00022989"/>
    </source>
</evidence>
<feature type="transmembrane region" description="Helical" evidence="5">
    <location>
        <begin position="43"/>
        <end position="62"/>
    </location>
</feature>
<organism evidence="8 9">
    <name type="scientific">Operophtera brumata</name>
    <name type="common">Winter moth</name>
    <name type="synonym">Phalaena brumata</name>
    <dbReference type="NCBI Taxonomy" id="104452"/>
    <lineage>
        <taxon>Eukaryota</taxon>
        <taxon>Metazoa</taxon>
        <taxon>Ecdysozoa</taxon>
        <taxon>Arthropoda</taxon>
        <taxon>Hexapoda</taxon>
        <taxon>Insecta</taxon>
        <taxon>Pterygota</taxon>
        <taxon>Neoptera</taxon>
        <taxon>Endopterygota</taxon>
        <taxon>Lepidoptera</taxon>
        <taxon>Glossata</taxon>
        <taxon>Ditrysia</taxon>
        <taxon>Geometroidea</taxon>
        <taxon>Geometridae</taxon>
        <taxon>Larentiinae</taxon>
        <taxon>Operophtera</taxon>
    </lineage>
</organism>
<keyword evidence="9" id="KW-1185">Reference proteome</keyword>
<feature type="transmembrane region" description="Helical" evidence="5">
    <location>
        <begin position="376"/>
        <end position="399"/>
    </location>
</feature>
<keyword evidence="8" id="KW-0813">Transport</keyword>
<name>A0A0L7KPS0_OPEBR</name>
<feature type="transmembrane region" description="Helical" evidence="5">
    <location>
        <begin position="307"/>
        <end position="327"/>
    </location>
</feature>
<feature type="chain" id="PRO_5005572695" evidence="6">
    <location>
        <begin position="20"/>
        <end position="461"/>
    </location>
</feature>
<dbReference type="InterPro" id="IPR036259">
    <property type="entry name" value="MFS_trans_sf"/>
</dbReference>
<keyword evidence="4 5" id="KW-0472">Membrane</keyword>
<feature type="transmembrane region" description="Helical" evidence="5">
    <location>
        <begin position="339"/>
        <end position="364"/>
    </location>
</feature>
<dbReference type="STRING" id="104452.A0A0L7KPS0"/>
<evidence type="ECO:0000256" key="4">
    <source>
        <dbReference type="ARBA" id="ARBA00023136"/>
    </source>
</evidence>
<dbReference type="PROSITE" id="PS50850">
    <property type="entry name" value="MFS"/>
    <property type="match status" value="1"/>
</dbReference>
<dbReference type="GO" id="GO:0016020">
    <property type="term" value="C:membrane"/>
    <property type="evidence" value="ECO:0007669"/>
    <property type="project" value="UniProtKB-SubCell"/>
</dbReference>
<dbReference type="SUPFAM" id="SSF103473">
    <property type="entry name" value="MFS general substrate transporter"/>
    <property type="match status" value="1"/>
</dbReference>
<feature type="non-terminal residue" evidence="8">
    <location>
        <position position="1"/>
    </location>
</feature>
<keyword evidence="6" id="KW-0732">Signal</keyword>
<feature type="signal peptide" evidence="6">
    <location>
        <begin position="1"/>
        <end position="19"/>
    </location>
</feature>
<dbReference type="InterPro" id="IPR005828">
    <property type="entry name" value="MFS_sugar_transport-like"/>
</dbReference>
<gene>
    <name evidence="8" type="ORF">OBRU01_23219</name>
</gene>
<dbReference type="AlphaFoldDB" id="A0A0L7KPS0"/>
<dbReference type="Proteomes" id="UP000037510">
    <property type="component" value="Unassembled WGS sequence"/>
</dbReference>
<dbReference type="InterPro" id="IPR020846">
    <property type="entry name" value="MFS_dom"/>
</dbReference>
<evidence type="ECO:0000313" key="8">
    <source>
        <dbReference type="EMBL" id="KOB65105.1"/>
    </source>
</evidence>
<dbReference type="InterPro" id="IPR050549">
    <property type="entry name" value="MFS_Trehalose_Transporter"/>
</dbReference>
<comment type="subcellular location">
    <subcellularLocation>
        <location evidence="1">Membrane</location>
        <topology evidence="1">Multi-pass membrane protein</topology>
    </subcellularLocation>
</comment>
<feature type="transmembrane region" description="Helical" evidence="5">
    <location>
        <begin position="128"/>
        <end position="148"/>
    </location>
</feature>
<dbReference type="PANTHER" id="PTHR48021:SF68">
    <property type="entry name" value="MAJOR FACILITATOR SUPERFAMILY (MFS) PROFILE DOMAIN-CONTAINING PROTEIN"/>
    <property type="match status" value="1"/>
</dbReference>
<evidence type="ECO:0000259" key="7">
    <source>
        <dbReference type="PROSITE" id="PS50850"/>
    </source>
</evidence>
<proteinExistence type="predicted"/>
<reference evidence="8 9" key="1">
    <citation type="journal article" date="2015" name="Genome Biol. Evol.">
        <title>The genome of winter moth (Operophtera brumata) provides a genomic perspective on sexual dimorphism and phenology.</title>
        <authorList>
            <person name="Derks M.F."/>
            <person name="Smit S."/>
            <person name="Salis L."/>
            <person name="Schijlen E."/>
            <person name="Bossers A."/>
            <person name="Mateman C."/>
            <person name="Pijl A.S."/>
            <person name="de Ridder D."/>
            <person name="Groenen M.A."/>
            <person name="Visser M.E."/>
            <person name="Megens H.J."/>
        </authorList>
    </citation>
    <scope>NUCLEOTIDE SEQUENCE [LARGE SCALE GENOMIC DNA]</scope>
    <source>
        <strain evidence="8">WM2013NL</strain>
        <tissue evidence="8">Head and thorax</tissue>
    </source>
</reference>
<evidence type="ECO:0000256" key="6">
    <source>
        <dbReference type="SAM" id="SignalP"/>
    </source>
</evidence>
<keyword evidence="3 5" id="KW-1133">Transmembrane helix</keyword>
<protein>
    <submittedName>
        <fullName evidence="8">Sugar transporter</fullName>
    </submittedName>
</protein>
<feature type="transmembrane region" description="Helical" evidence="5">
    <location>
        <begin position="154"/>
        <end position="172"/>
    </location>
</feature>
<dbReference type="Gene3D" id="1.20.1250.20">
    <property type="entry name" value="MFS general substrate transporter like domains"/>
    <property type="match status" value="1"/>
</dbReference>
<dbReference type="EMBL" id="JTDY01007576">
    <property type="protein sequence ID" value="KOB65105.1"/>
    <property type="molecule type" value="Genomic_DNA"/>
</dbReference>
<comment type="caution">
    <text evidence="8">The sequence shown here is derived from an EMBL/GenBank/DDBJ whole genome shotgun (WGS) entry which is preliminary data.</text>
</comment>
<sequence length="461" mass="52521">LFICAGAWMLYFLCGLSFGTPTVMIPQLRRAANSTEAVSEDMATSIYGFTAMPWVVIICIFTRKYGRKIPFSIVSLNTISYYCLMYFSVNTTQILISVIMQGMNHASNMTLSVIVVTEYASPKYRGAFLAFKSATLFWGIWVANAMGTFFYWKYIPLLGIFLSIFCFTVLFWPESPQWLASKGRFEECVSAHRWLRGTDSKAEKELKQLIQSQTDSIKSREIPNSDNIVKLFSRKEFHKPMLLSVLMMMQYHFSGKVVCMVYSIDIIRKITDSESAAYTGMLILDGVTVTGMYFGCYLSKILKRRQLFFSTCTLGILFLFILSLYLYLVDLKVLTENRILTIFLFTIFSVSISCGPMILSTSIYGELTPLRYKSSCTMISALVFVILTSVFLKLFPLIARTVNMSGVFLIYAISSLIVTSILFKYLPETKDRTLQEIEDIFSNKKMTEEEKGNTQLMTVKS</sequence>